<dbReference type="EMBL" id="DF143978">
    <property type="protein sequence ID" value="GAA55211.1"/>
    <property type="molecule type" value="Genomic_DNA"/>
</dbReference>
<dbReference type="Proteomes" id="UP000008909">
    <property type="component" value="Unassembled WGS sequence"/>
</dbReference>
<name>G7YQI1_CLOSI</name>
<evidence type="ECO:0000313" key="2">
    <source>
        <dbReference type="Proteomes" id="UP000008909"/>
    </source>
</evidence>
<feature type="non-terminal residue" evidence="1">
    <location>
        <position position="238"/>
    </location>
</feature>
<protein>
    <submittedName>
        <fullName evidence="1">Uncharacterized protein</fullName>
    </submittedName>
</protein>
<keyword evidence="2" id="KW-1185">Reference proteome</keyword>
<reference evidence="1" key="1">
    <citation type="journal article" date="2011" name="Genome Biol.">
        <title>The draft genome of the carcinogenic human liver fluke Clonorchis sinensis.</title>
        <authorList>
            <person name="Wang X."/>
            <person name="Chen W."/>
            <person name="Huang Y."/>
            <person name="Sun J."/>
            <person name="Men J."/>
            <person name="Liu H."/>
            <person name="Luo F."/>
            <person name="Guo L."/>
            <person name="Lv X."/>
            <person name="Deng C."/>
            <person name="Zhou C."/>
            <person name="Fan Y."/>
            <person name="Li X."/>
            <person name="Huang L."/>
            <person name="Hu Y."/>
            <person name="Liang C."/>
            <person name="Hu X."/>
            <person name="Xu J."/>
            <person name="Yu X."/>
        </authorList>
    </citation>
    <scope>NUCLEOTIDE SEQUENCE [LARGE SCALE GENOMIC DNA]</scope>
    <source>
        <strain evidence="1">Henan</strain>
    </source>
</reference>
<accession>G7YQI1</accession>
<gene>
    <name evidence="1" type="ORF">CLF_107208</name>
</gene>
<organism evidence="1 2">
    <name type="scientific">Clonorchis sinensis</name>
    <name type="common">Chinese liver fluke</name>
    <dbReference type="NCBI Taxonomy" id="79923"/>
    <lineage>
        <taxon>Eukaryota</taxon>
        <taxon>Metazoa</taxon>
        <taxon>Spiralia</taxon>
        <taxon>Lophotrochozoa</taxon>
        <taxon>Platyhelminthes</taxon>
        <taxon>Trematoda</taxon>
        <taxon>Digenea</taxon>
        <taxon>Opisthorchiida</taxon>
        <taxon>Opisthorchiata</taxon>
        <taxon>Opisthorchiidae</taxon>
        <taxon>Clonorchis</taxon>
    </lineage>
</organism>
<reference key="2">
    <citation type="submission" date="2011-10" db="EMBL/GenBank/DDBJ databases">
        <title>The genome and transcriptome sequence of Clonorchis sinensis provide insights into the carcinogenic liver fluke.</title>
        <authorList>
            <person name="Wang X."/>
            <person name="Huang Y."/>
            <person name="Chen W."/>
            <person name="Liu H."/>
            <person name="Guo L."/>
            <person name="Chen Y."/>
            <person name="Luo F."/>
            <person name="Zhou W."/>
            <person name="Sun J."/>
            <person name="Mao Q."/>
            <person name="Liang P."/>
            <person name="Zhou C."/>
            <person name="Tian Y."/>
            <person name="Men J."/>
            <person name="Lv X."/>
            <person name="Huang L."/>
            <person name="Zhou J."/>
            <person name="Hu Y."/>
            <person name="Li R."/>
            <person name="Zhang F."/>
            <person name="Lei H."/>
            <person name="Li X."/>
            <person name="Hu X."/>
            <person name="Liang C."/>
            <person name="Xu J."/>
            <person name="Wu Z."/>
            <person name="Yu X."/>
        </authorList>
    </citation>
    <scope>NUCLEOTIDE SEQUENCE</scope>
    <source>
        <strain>Henan</strain>
    </source>
</reference>
<dbReference type="AlphaFoldDB" id="G7YQI1"/>
<sequence>MLRFMDSPVTVVKGAAIGEGIRSSVAAGSGMVKFLDEVKVLSNSPREIRVWIYVDTRTAQKYKVADYHPNASQRLFNKNSFPQSSRRSCHSCFAILGHTGTQTDERPVFSSSVVYGVARYKTQPRRAQHQQQQTEVSGTFFDFLNLKARLRTTGDGRCTRATGGVAVINQTQYLELPQLFIREVMSTCSKYGKRTDPLWLVDFWADRNKLFKQIFQAGNVVEFRVLPDQCFKTAANRE</sequence>
<evidence type="ECO:0000313" key="1">
    <source>
        <dbReference type="EMBL" id="GAA55211.1"/>
    </source>
</evidence>
<proteinExistence type="predicted"/>